<dbReference type="AlphaFoldDB" id="A0A255Z384"/>
<evidence type="ECO:0000256" key="1">
    <source>
        <dbReference type="SAM" id="MobiDB-lite"/>
    </source>
</evidence>
<dbReference type="OrthoDB" id="7365288at2"/>
<protein>
    <submittedName>
        <fullName evidence="2">Uncharacterized protein</fullName>
    </submittedName>
</protein>
<name>A0A255Z384_9PROT</name>
<gene>
    <name evidence="2" type="ORF">CHU95_06555</name>
</gene>
<evidence type="ECO:0000313" key="2">
    <source>
        <dbReference type="EMBL" id="OYQ35916.1"/>
    </source>
</evidence>
<organism evidence="2 3">
    <name type="scientific">Niveispirillum lacus</name>
    <dbReference type="NCBI Taxonomy" id="1981099"/>
    <lineage>
        <taxon>Bacteria</taxon>
        <taxon>Pseudomonadati</taxon>
        <taxon>Pseudomonadota</taxon>
        <taxon>Alphaproteobacteria</taxon>
        <taxon>Rhodospirillales</taxon>
        <taxon>Azospirillaceae</taxon>
        <taxon>Niveispirillum</taxon>
    </lineage>
</organism>
<dbReference type="Proteomes" id="UP000216998">
    <property type="component" value="Unassembled WGS sequence"/>
</dbReference>
<reference evidence="2 3" key="1">
    <citation type="submission" date="2017-07" db="EMBL/GenBank/DDBJ databases">
        <title>Niveispirillum cyanobacteriorum sp. nov., isolated from cyanobacterial aggregates in a eutrophic lake.</title>
        <authorList>
            <person name="Cai H."/>
        </authorList>
    </citation>
    <scope>NUCLEOTIDE SEQUENCE [LARGE SCALE GENOMIC DNA]</scope>
    <source>
        <strain evidence="3">TH1-14</strain>
    </source>
</reference>
<accession>A0A255Z384</accession>
<dbReference type="EMBL" id="NOXU01000024">
    <property type="protein sequence ID" value="OYQ35916.1"/>
    <property type="molecule type" value="Genomic_DNA"/>
</dbReference>
<keyword evidence="3" id="KW-1185">Reference proteome</keyword>
<proteinExistence type="predicted"/>
<sequence length="73" mass="8274">MARRPPQKPPAVTTTAPQAGELDGRIRQGEIERMRRQAVDHGFKEQVQRAAKARGEDPYQLLAEAIRRLLRGE</sequence>
<dbReference type="RefSeq" id="WP_094454933.1">
    <property type="nucleotide sequence ID" value="NZ_NOXU01000024.1"/>
</dbReference>
<comment type="caution">
    <text evidence="2">The sequence shown here is derived from an EMBL/GenBank/DDBJ whole genome shotgun (WGS) entry which is preliminary data.</text>
</comment>
<evidence type="ECO:0000313" key="3">
    <source>
        <dbReference type="Proteomes" id="UP000216998"/>
    </source>
</evidence>
<feature type="region of interest" description="Disordered" evidence="1">
    <location>
        <begin position="1"/>
        <end position="25"/>
    </location>
</feature>